<feature type="domain" description="F5/8 type C" evidence="1">
    <location>
        <begin position="15"/>
        <end position="119"/>
    </location>
</feature>
<dbReference type="Proteomes" id="UP000807504">
    <property type="component" value="Unassembled WGS sequence"/>
</dbReference>
<dbReference type="AlphaFoldDB" id="A0A8T0FVM7"/>
<dbReference type="PANTHER" id="PTHR33906">
    <property type="entry name" value="INTRAFLAGELLAR TRANSPORT PROTEIN 25 HOMOLOG"/>
    <property type="match status" value="1"/>
</dbReference>
<protein>
    <submittedName>
        <fullName evidence="2">Intraflagellar transport protein 25 like protein</fullName>
    </submittedName>
</protein>
<dbReference type="SUPFAM" id="SSF49785">
    <property type="entry name" value="Galactose-binding domain-like"/>
    <property type="match status" value="1"/>
</dbReference>
<dbReference type="GO" id="GO:0042073">
    <property type="term" value="P:intraciliary transport"/>
    <property type="evidence" value="ECO:0007669"/>
    <property type="project" value="InterPro"/>
</dbReference>
<dbReference type="Pfam" id="PF00754">
    <property type="entry name" value="F5_F8_type_C"/>
    <property type="match status" value="1"/>
</dbReference>
<dbReference type="GO" id="GO:0030992">
    <property type="term" value="C:intraciliary transport particle B"/>
    <property type="evidence" value="ECO:0007669"/>
    <property type="project" value="InterPro"/>
</dbReference>
<dbReference type="GO" id="GO:0005929">
    <property type="term" value="C:cilium"/>
    <property type="evidence" value="ECO:0007669"/>
    <property type="project" value="TreeGrafter"/>
</dbReference>
<evidence type="ECO:0000259" key="1">
    <source>
        <dbReference type="Pfam" id="PF00754"/>
    </source>
</evidence>
<dbReference type="InterPro" id="IPR033558">
    <property type="entry name" value="IFT25"/>
</dbReference>
<accession>A0A8T0FVM7</accession>
<evidence type="ECO:0000313" key="3">
    <source>
        <dbReference type="Proteomes" id="UP000807504"/>
    </source>
</evidence>
<dbReference type="EMBL" id="JABXBU010000002">
    <property type="protein sequence ID" value="KAF8794268.1"/>
    <property type="molecule type" value="Genomic_DNA"/>
</dbReference>
<sequence length="150" mass="16897">MLDLGNTASGAQVVMASSNDARFPPSNMLDGKLDTFWTTTGLYPQTFIIALSEVADVKNITIHSYNIKDLRIEKSLKEYPVEFEDVLETGFESTEGAPQQKTFSPALCEAKYLKFTIKSGKRKKKTFDYGFNNMKEKKKGNGRFEVNSFN</sequence>
<comment type="caution">
    <text evidence="2">The sequence shown here is derived from an EMBL/GenBank/DDBJ whole genome shotgun (WGS) entry which is preliminary data.</text>
</comment>
<evidence type="ECO:0000313" key="2">
    <source>
        <dbReference type="EMBL" id="KAF8794268.1"/>
    </source>
</evidence>
<dbReference type="InterPro" id="IPR000421">
    <property type="entry name" value="FA58C"/>
</dbReference>
<keyword evidence="3" id="KW-1185">Reference proteome</keyword>
<reference evidence="2" key="1">
    <citation type="journal article" date="2020" name="bioRxiv">
        <title>Chromosome-level reference genome of the European wasp spider Argiope bruennichi: a resource for studies on range expansion and evolutionary adaptation.</title>
        <authorList>
            <person name="Sheffer M.M."/>
            <person name="Hoppe A."/>
            <person name="Krehenwinkel H."/>
            <person name="Uhl G."/>
            <person name="Kuss A.W."/>
            <person name="Jensen L."/>
            <person name="Jensen C."/>
            <person name="Gillespie R.G."/>
            <person name="Hoff K.J."/>
            <person name="Prost S."/>
        </authorList>
    </citation>
    <scope>NUCLEOTIDE SEQUENCE</scope>
</reference>
<dbReference type="PANTHER" id="PTHR33906:SF1">
    <property type="entry name" value="INTRAFLAGELLAR TRANSPORT PROTEIN 25 HOMOLOG"/>
    <property type="match status" value="1"/>
</dbReference>
<gene>
    <name evidence="2" type="ORF">HNY73_002265</name>
</gene>
<name>A0A8T0FVM7_ARGBR</name>
<organism evidence="2 3">
    <name type="scientific">Argiope bruennichi</name>
    <name type="common">Wasp spider</name>
    <name type="synonym">Aranea bruennichi</name>
    <dbReference type="NCBI Taxonomy" id="94029"/>
    <lineage>
        <taxon>Eukaryota</taxon>
        <taxon>Metazoa</taxon>
        <taxon>Ecdysozoa</taxon>
        <taxon>Arthropoda</taxon>
        <taxon>Chelicerata</taxon>
        <taxon>Arachnida</taxon>
        <taxon>Araneae</taxon>
        <taxon>Araneomorphae</taxon>
        <taxon>Entelegynae</taxon>
        <taxon>Araneoidea</taxon>
        <taxon>Araneidae</taxon>
        <taxon>Argiope</taxon>
    </lineage>
</organism>
<reference evidence="2" key="2">
    <citation type="submission" date="2020-06" db="EMBL/GenBank/DDBJ databases">
        <authorList>
            <person name="Sheffer M."/>
        </authorList>
    </citation>
    <scope>NUCLEOTIDE SEQUENCE</scope>
</reference>
<dbReference type="InterPro" id="IPR008979">
    <property type="entry name" value="Galactose-bd-like_sf"/>
</dbReference>
<proteinExistence type="predicted"/>
<dbReference type="Gene3D" id="2.60.120.260">
    <property type="entry name" value="Galactose-binding domain-like"/>
    <property type="match status" value="1"/>
</dbReference>
<dbReference type="GO" id="GO:0005813">
    <property type="term" value="C:centrosome"/>
    <property type="evidence" value="ECO:0007669"/>
    <property type="project" value="TreeGrafter"/>
</dbReference>